<dbReference type="Gene3D" id="3.40.50.300">
    <property type="entry name" value="P-loop containing nucleotide triphosphate hydrolases"/>
    <property type="match status" value="1"/>
</dbReference>
<organism evidence="1 2">
    <name type="scientific">Paenibacillus aestuarii</name>
    <dbReference type="NCBI Taxonomy" id="516965"/>
    <lineage>
        <taxon>Bacteria</taxon>
        <taxon>Bacillati</taxon>
        <taxon>Bacillota</taxon>
        <taxon>Bacilli</taxon>
        <taxon>Bacillales</taxon>
        <taxon>Paenibacillaceae</taxon>
        <taxon>Paenibacillus</taxon>
    </lineage>
</organism>
<dbReference type="PANTHER" id="PTHR37807">
    <property type="entry name" value="OS07G0160300 PROTEIN"/>
    <property type="match status" value="1"/>
</dbReference>
<protein>
    <submittedName>
        <fullName evidence="1">AAA family ATPase</fullName>
    </submittedName>
</protein>
<comment type="caution">
    <text evidence="1">The sequence shown here is derived from an EMBL/GenBank/DDBJ whole genome shotgun (WGS) entry which is preliminary data.</text>
</comment>
<name>A0ABW0KJE1_9BACL</name>
<dbReference type="RefSeq" id="WP_270879120.1">
    <property type="nucleotide sequence ID" value="NZ_JAQFVF010000023.1"/>
</dbReference>
<proteinExistence type="predicted"/>
<dbReference type="EMBL" id="JBHSMJ010000065">
    <property type="protein sequence ID" value="MFC5452856.1"/>
    <property type="molecule type" value="Genomic_DNA"/>
</dbReference>
<sequence>MAQPLFIIVNGLPGAGKSTLANRLAHDLHVPLFSRDRIYETLFDAMDCPSNGCPPLLAPAAFTMMYASAGTVLAAGQPVMIEGFFGRPEIRSAELLQLQQAYPFEPLQIVCRANGEVLLRRFHERIGSVGRHASHSDLSWIEQEGNKERLLQGDLTPLSIGGTIREIETTTPDSFDYTQLLQEVSAELARRK</sequence>
<dbReference type="Pfam" id="PF13671">
    <property type="entry name" value="AAA_33"/>
    <property type="match status" value="1"/>
</dbReference>
<evidence type="ECO:0000313" key="2">
    <source>
        <dbReference type="Proteomes" id="UP001596044"/>
    </source>
</evidence>
<evidence type="ECO:0000313" key="1">
    <source>
        <dbReference type="EMBL" id="MFC5452856.1"/>
    </source>
</evidence>
<accession>A0ABW0KJE1</accession>
<keyword evidence="2" id="KW-1185">Reference proteome</keyword>
<dbReference type="PANTHER" id="PTHR37807:SF3">
    <property type="entry name" value="OS07G0160300 PROTEIN"/>
    <property type="match status" value="1"/>
</dbReference>
<gene>
    <name evidence="1" type="ORF">ACFPOG_32110</name>
</gene>
<reference evidence="2" key="1">
    <citation type="journal article" date="2019" name="Int. J. Syst. Evol. Microbiol.">
        <title>The Global Catalogue of Microorganisms (GCM) 10K type strain sequencing project: providing services to taxonomists for standard genome sequencing and annotation.</title>
        <authorList>
            <consortium name="The Broad Institute Genomics Platform"/>
            <consortium name="The Broad Institute Genome Sequencing Center for Infectious Disease"/>
            <person name="Wu L."/>
            <person name="Ma J."/>
        </authorList>
    </citation>
    <scope>NUCLEOTIDE SEQUENCE [LARGE SCALE GENOMIC DNA]</scope>
    <source>
        <strain evidence="2">KACC 11904</strain>
    </source>
</reference>
<dbReference type="InterPro" id="IPR027417">
    <property type="entry name" value="P-loop_NTPase"/>
</dbReference>
<dbReference type="SUPFAM" id="SSF52540">
    <property type="entry name" value="P-loop containing nucleoside triphosphate hydrolases"/>
    <property type="match status" value="1"/>
</dbReference>
<dbReference type="Proteomes" id="UP001596044">
    <property type="component" value="Unassembled WGS sequence"/>
</dbReference>